<dbReference type="Pfam" id="PF05057">
    <property type="entry name" value="DUF676"/>
    <property type="match status" value="1"/>
</dbReference>
<dbReference type="PANTHER" id="PTHR12482:SF5">
    <property type="entry name" value="DUF676 DOMAIN-CONTAINING PROTEIN"/>
    <property type="match status" value="1"/>
</dbReference>
<dbReference type="Pfam" id="PF12394">
    <property type="entry name" value="DUF3657"/>
    <property type="match status" value="1"/>
</dbReference>
<feature type="region of interest" description="Disordered" evidence="2">
    <location>
        <begin position="848"/>
        <end position="878"/>
    </location>
</feature>
<comment type="similarity">
    <text evidence="1">Belongs to the FAM135 family.</text>
</comment>
<sequence>MGELQATVEFSVELYKFYNVDLFQRGFYQIRTYLKVSPKLPVKIEVSLPQNPKTELAFPACVVNGAAVSKTFQILYRNEEVTLNDVALFKVHIIVDSHKIEETIERADFQLVVELWFTDQNFGPDQHSSIQCMSMRTLNLHFVCSKGLHHHLPILFDYFHLSAITMTIHASLVAVHQPYINTSKPSRPGGWLLNSPRINNKLQAPSIENVLFGGSSSRSSGLSNVRLSHARQVHREICSVLLAAYENLQAHLQECMKLLPPWQQLKIESTDCYSRLHNLSEATQDAQKNRRGHFTCRKHSELRNVESEEDLIAIANSDIAQLCAENIILWQQFLEVFTLKERIRQRLAREHHLQRVKRFAEGFFVIEHPSHALLSCSDAGYQNYQLIAEATRKSRYFSALPPLAVECVDMDGTIDMQPIIFEDQYHPTQNLSKTGRHSDPGVNITDINVSLREKRGTQSERHHSLQPPTRLNISEAFFLRPLPAETSAHIKESRSLNDDMNAALAAISGPVASWLLSTRTAMEKIGDDDDEDNKLMEKSLASDNARNNLTLDLKPVSNDICEGPISGTATPKSIRSRLRTKLGKVHLLKNNGTGQITPLPHVGHNNIVTNSSSESVVLTGYKKLEQSTSLPQNLTAHLSLPRQLSAPIGNYRAINGSTFHEVKSLPNFPFSNYSNKEPGANSNSESMPELGSTLSPLKTLPDDCLSWPSTSLMDHSPDTTTDVTDSQSLDEIAAVSREFATSTTSMLSDMTLAEAGSLLDQQGTVSPTTCNSDLQSELSGEGTPSLSNGARRKSSSSTTGSHNVNGGQQPMAGSNHIYEEIHLPPEEFRDTPENRRKLAAKEMSRKLKRENEYENDVDKAPVGDPGQKVFEKRTPTTGQSREDYISSVLKTVDRDGVRSSYLDAQCTLFEMLTDCVDYENDVKTPKGNRGLMASIPPPPVRRRFDGKVCSPEEFFKLEVDGQESNDVNVTSGEASNTISSVPNMVDHLCSSFVKAKEDFKRQLPNSAILYSDFPTLASTIPYFHVSEDFRIAYSSGLHLIICVHGLDGNSADLRLVKTYLELGLPGSNLDFLMSEHNQGDTFSGFETMTDKLISEIISHIQMYSINPSKISFIGHSLGNIIIRSALTRPEMKPWLSHLHTFLSLSGPHLGTLYNNSGLVNMGMWFMQKWKKSGSLLQLAMKDAPNLRQTFLYKLSQKPGLEYFKNVLLFGSSQDRYVPIHSARIELCKAALKDITVQGNAYREMVHNLLEPALTKTDMTFIRYDVHHALPNTPNSLIGRAAHIAVLDSELFIEKFLTILFRKIFVVYVKTNFYLEILGSKKLDGWVLTCSKNIGKHNYITNGVVNL</sequence>
<evidence type="ECO:0000313" key="5">
    <source>
        <dbReference type="Proteomes" id="UP000014500"/>
    </source>
</evidence>
<dbReference type="InterPro" id="IPR029058">
    <property type="entry name" value="AB_hydrolase_fold"/>
</dbReference>
<evidence type="ECO:0000256" key="2">
    <source>
        <dbReference type="SAM" id="MobiDB-lite"/>
    </source>
</evidence>
<dbReference type="eggNOG" id="KOG2205">
    <property type="taxonomic scope" value="Eukaryota"/>
</dbReference>
<name>T1J2Y8_STRMM</name>
<feature type="compositionally biased region" description="Polar residues" evidence="2">
    <location>
        <begin position="795"/>
        <end position="812"/>
    </location>
</feature>
<feature type="compositionally biased region" description="Basic and acidic residues" evidence="2">
    <location>
        <begin position="848"/>
        <end position="861"/>
    </location>
</feature>
<feature type="region of interest" description="Disordered" evidence="2">
    <location>
        <begin position="763"/>
        <end position="812"/>
    </location>
</feature>
<proteinExistence type="inferred from homology"/>
<dbReference type="Gene3D" id="3.40.50.1820">
    <property type="entry name" value="alpha/beta hydrolase"/>
    <property type="match status" value="1"/>
</dbReference>
<dbReference type="SUPFAM" id="SSF53474">
    <property type="entry name" value="alpha/beta-Hydrolases"/>
    <property type="match status" value="1"/>
</dbReference>
<evidence type="ECO:0000256" key="1">
    <source>
        <dbReference type="ARBA" id="ARBA00007949"/>
    </source>
</evidence>
<organism evidence="4 5">
    <name type="scientific">Strigamia maritima</name>
    <name type="common">European centipede</name>
    <name type="synonym">Geophilus maritimus</name>
    <dbReference type="NCBI Taxonomy" id="126957"/>
    <lineage>
        <taxon>Eukaryota</taxon>
        <taxon>Metazoa</taxon>
        <taxon>Ecdysozoa</taxon>
        <taxon>Arthropoda</taxon>
        <taxon>Myriapoda</taxon>
        <taxon>Chilopoda</taxon>
        <taxon>Pleurostigmophora</taxon>
        <taxon>Geophilomorpha</taxon>
        <taxon>Linotaeniidae</taxon>
        <taxon>Strigamia</taxon>
    </lineage>
</organism>
<feature type="region of interest" description="Disordered" evidence="2">
    <location>
        <begin position="673"/>
        <end position="697"/>
    </location>
</feature>
<feature type="compositionally biased region" description="Basic and acidic residues" evidence="2">
    <location>
        <begin position="869"/>
        <end position="878"/>
    </location>
</feature>
<dbReference type="InterPro" id="IPR044294">
    <property type="entry name" value="Lipase-like"/>
</dbReference>
<dbReference type="EMBL" id="JH431814">
    <property type="status" value="NOT_ANNOTATED_CDS"/>
    <property type="molecule type" value="Genomic_DNA"/>
</dbReference>
<feature type="compositionally biased region" description="Polar residues" evidence="2">
    <location>
        <begin position="673"/>
        <end position="696"/>
    </location>
</feature>
<dbReference type="EnsemblMetazoa" id="SMAR007942-RA">
    <property type="protein sequence ID" value="SMAR007942-PA"/>
    <property type="gene ID" value="SMAR007942"/>
</dbReference>
<dbReference type="OMA" id="TIHACLV"/>
<dbReference type="PANTHER" id="PTHR12482">
    <property type="entry name" value="LIPASE ROG1-RELATED-RELATED"/>
    <property type="match status" value="1"/>
</dbReference>
<evidence type="ECO:0000313" key="4">
    <source>
        <dbReference type="EnsemblMetazoa" id="SMAR007942-PA"/>
    </source>
</evidence>
<feature type="domain" description="DUF676" evidence="3">
    <location>
        <begin position="1035"/>
        <end position="1227"/>
    </location>
</feature>
<protein>
    <recommendedName>
        <fullName evidence="3">DUF676 domain-containing protein</fullName>
    </recommendedName>
</protein>
<dbReference type="STRING" id="126957.T1J2Y8"/>
<feature type="compositionally biased region" description="Polar residues" evidence="2">
    <location>
        <begin position="763"/>
        <end position="788"/>
    </location>
</feature>
<keyword evidence="5" id="KW-1185">Reference proteome</keyword>
<feature type="region of interest" description="Disordered" evidence="2">
    <location>
        <begin position="708"/>
        <end position="727"/>
    </location>
</feature>
<dbReference type="InterPro" id="IPR022122">
    <property type="entry name" value="DUF3657"/>
</dbReference>
<dbReference type="InterPro" id="IPR007751">
    <property type="entry name" value="DUF676_lipase-like"/>
</dbReference>
<evidence type="ECO:0000259" key="3">
    <source>
        <dbReference type="Pfam" id="PF05057"/>
    </source>
</evidence>
<dbReference type="Proteomes" id="UP000014500">
    <property type="component" value="Unassembled WGS sequence"/>
</dbReference>
<dbReference type="HOGENOM" id="CLU_003176_0_0_1"/>
<reference evidence="4" key="2">
    <citation type="submission" date="2015-02" db="UniProtKB">
        <authorList>
            <consortium name="EnsemblMetazoa"/>
        </authorList>
    </citation>
    <scope>IDENTIFICATION</scope>
</reference>
<dbReference type="FunFam" id="3.40.50.1820:FF:000004">
    <property type="entry name" value="Protein FAM135A isoform a"/>
    <property type="match status" value="1"/>
</dbReference>
<reference evidence="5" key="1">
    <citation type="submission" date="2011-05" db="EMBL/GenBank/DDBJ databases">
        <authorList>
            <person name="Richards S.R."/>
            <person name="Qu J."/>
            <person name="Jiang H."/>
            <person name="Jhangiani S.N."/>
            <person name="Agravi P."/>
            <person name="Goodspeed R."/>
            <person name="Gross S."/>
            <person name="Mandapat C."/>
            <person name="Jackson L."/>
            <person name="Mathew T."/>
            <person name="Pu L."/>
            <person name="Thornton R."/>
            <person name="Saada N."/>
            <person name="Wilczek-Boney K.B."/>
            <person name="Lee S."/>
            <person name="Kovar C."/>
            <person name="Wu Y."/>
            <person name="Scherer S.E."/>
            <person name="Worley K.C."/>
            <person name="Muzny D.M."/>
            <person name="Gibbs R."/>
        </authorList>
    </citation>
    <scope>NUCLEOTIDE SEQUENCE</scope>
    <source>
        <strain evidence="5">Brora</strain>
    </source>
</reference>
<dbReference type="PhylomeDB" id="T1J2Y8"/>
<accession>T1J2Y8</accession>